<keyword evidence="2" id="KW-1185">Reference proteome</keyword>
<evidence type="ECO:0000313" key="1">
    <source>
        <dbReference type="EMBL" id="KAJ8006312.1"/>
    </source>
</evidence>
<evidence type="ECO:0000313" key="2">
    <source>
        <dbReference type="Proteomes" id="UP001157502"/>
    </source>
</evidence>
<protein>
    <submittedName>
        <fullName evidence="1">Uncharacterized protein</fullName>
    </submittedName>
</protein>
<reference evidence="1" key="1">
    <citation type="submission" date="2021-05" db="EMBL/GenBank/DDBJ databases">
        <authorList>
            <person name="Pan Q."/>
            <person name="Jouanno E."/>
            <person name="Zahm M."/>
            <person name="Klopp C."/>
            <person name="Cabau C."/>
            <person name="Louis A."/>
            <person name="Berthelot C."/>
            <person name="Parey E."/>
            <person name="Roest Crollius H."/>
            <person name="Montfort J."/>
            <person name="Robinson-Rechavi M."/>
            <person name="Bouchez O."/>
            <person name="Lampietro C."/>
            <person name="Lopez Roques C."/>
            <person name="Donnadieu C."/>
            <person name="Postlethwait J."/>
            <person name="Bobe J."/>
            <person name="Dillon D."/>
            <person name="Chandos A."/>
            <person name="von Hippel F."/>
            <person name="Guiguen Y."/>
        </authorList>
    </citation>
    <scope>NUCLEOTIDE SEQUENCE</scope>
    <source>
        <strain evidence="1">YG-Jan2019</strain>
    </source>
</reference>
<comment type="caution">
    <text evidence="1">The sequence shown here is derived from an EMBL/GenBank/DDBJ whole genome shotgun (WGS) entry which is preliminary data.</text>
</comment>
<gene>
    <name evidence="1" type="ORF">DPEC_G00132490</name>
</gene>
<proteinExistence type="predicted"/>
<dbReference type="Proteomes" id="UP001157502">
    <property type="component" value="Chromosome 10"/>
</dbReference>
<organism evidence="1 2">
    <name type="scientific">Dallia pectoralis</name>
    <name type="common">Alaska blackfish</name>
    <dbReference type="NCBI Taxonomy" id="75939"/>
    <lineage>
        <taxon>Eukaryota</taxon>
        <taxon>Metazoa</taxon>
        <taxon>Chordata</taxon>
        <taxon>Craniata</taxon>
        <taxon>Vertebrata</taxon>
        <taxon>Euteleostomi</taxon>
        <taxon>Actinopterygii</taxon>
        <taxon>Neopterygii</taxon>
        <taxon>Teleostei</taxon>
        <taxon>Protacanthopterygii</taxon>
        <taxon>Esociformes</taxon>
        <taxon>Umbridae</taxon>
        <taxon>Dallia</taxon>
    </lineage>
</organism>
<name>A0ACC2GRV0_DALPE</name>
<accession>A0ACC2GRV0</accession>
<dbReference type="EMBL" id="CM055737">
    <property type="protein sequence ID" value="KAJ8006312.1"/>
    <property type="molecule type" value="Genomic_DNA"/>
</dbReference>
<sequence length="87" mass="9419">MPRVSAHVAGREDICKGDVYSKDIEAAAETQCGPSGSRRADVEALQEVMRQQAGVGAGGKRKGKPGRRWRVYLASKSSGQKAERYEP</sequence>